<dbReference type="AlphaFoldDB" id="A0A0J0XTZ3"/>
<dbReference type="EMBL" id="KQ087186">
    <property type="protein sequence ID" value="KLT44540.1"/>
    <property type="molecule type" value="Genomic_DNA"/>
</dbReference>
<feature type="region of interest" description="Disordered" evidence="1">
    <location>
        <begin position="66"/>
        <end position="111"/>
    </location>
</feature>
<name>A0A0J0XTZ3_9TREE</name>
<proteinExistence type="predicted"/>
<dbReference type="Proteomes" id="UP000053611">
    <property type="component" value="Unassembled WGS sequence"/>
</dbReference>
<accession>A0A0J0XTZ3</accession>
<reference evidence="2 3" key="1">
    <citation type="submission" date="2015-03" db="EMBL/GenBank/DDBJ databases">
        <title>Genomics and transcriptomics of the oil-accumulating basidiomycete yeast T. oleaginosus allow insights into substrate utilization and the diverse evolutionary trajectories of mating systems in fungi.</title>
        <authorList>
            <consortium name="DOE Joint Genome Institute"/>
            <person name="Kourist R."/>
            <person name="Kracht O."/>
            <person name="Bracharz F."/>
            <person name="Lipzen A."/>
            <person name="Nolan M."/>
            <person name="Ohm R."/>
            <person name="Grigoriev I."/>
            <person name="Sun S."/>
            <person name="Heitman J."/>
            <person name="Bruck T."/>
            <person name="Nowrousian M."/>
        </authorList>
    </citation>
    <scope>NUCLEOTIDE SEQUENCE [LARGE SCALE GENOMIC DNA]</scope>
    <source>
        <strain evidence="2 3">IBC0246</strain>
    </source>
</reference>
<gene>
    <name evidence="2" type="ORF">CC85DRAFT_8490</name>
</gene>
<evidence type="ECO:0000313" key="3">
    <source>
        <dbReference type="Proteomes" id="UP000053611"/>
    </source>
</evidence>
<dbReference type="RefSeq" id="XP_018281031.1">
    <property type="nucleotide sequence ID" value="XM_018427461.1"/>
</dbReference>
<protein>
    <submittedName>
        <fullName evidence="2">Uncharacterized protein</fullName>
    </submittedName>
</protein>
<evidence type="ECO:0000256" key="1">
    <source>
        <dbReference type="SAM" id="MobiDB-lite"/>
    </source>
</evidence>
<dbReference type="GeneID" id="28988064"/>
<keyword evidence="3" id="KW-1185">Reference proteome</keyword>
<organism evidence="2 3">
    <name type="scientific">Cutaneotrichosporon oleaginosum</name>
    <dbReference type="NCBI Taxonomy" id="879819"/>
    <lineage>
        <taxon>Eukaryota</taxon>
        <taxon>Fungi</taxon>
        <taxon>Dikarya</taxon>
        <taxon>Basidiomycota</taxon>
        <taxon>Agaricomycotina</taxon>
        <taxon>Tremellomycetes</taxon>
        <taxon>Trichosporonales</taxon>
        <taxon>Trichosporonaceae</taxon>
        <taxon>Cutaneotrichosporon</taxon>
    </lineage>
</organism>
<sequence>MGRSAAVLGSVGGRPEPEVCQRAQSPDVRRLQEPSIKVSLDKAYRIGSVSPQASCIMPPSPCAPRSWTIQTRPRTKANHRSSVCKLEKPHKPRSSQHRPLLITDQPSTFPRLPRLQQNHVTFYRFDPAHPCQTAEANSPLRLRVREQSQSSYPSKTRAGSPRHIDLVLGEST</sequence>
<evidence type="ECO:0000313" key="2">
    <source>
        <dbReference type="EMBL" id="KLT44540.1"/>
    </source>
</evidence>
<feature type="region of interest" description="Disordered" evidence="1">
    <location>
        <begin position="134"/>
        <end position="172"/>
    </location>
</feature>
<feature type="region of interest" description="Disordered" evidence="1">
    <location>
        <begin position="1"/>
        <end position="32"/>
    </location>
</feature>